<dbReference type="AlphaFoldDB" id="A0A0F7FHW5"/>
<gene>
    <name evidence="2" type="ORF">MA03_05270</name>
</gene>
<dbReference type="HOGENOM" id="CLU_1412424_0_0_2"/>
<dbReference type="EMBL" id="CP009961">
    <property type="protein sequence ID" value="AKG38798.1"/>
    <property type="molecule type" value="Genomic_DNA"/>
</dbReference>
<dbReference type="Proteomes" id="UP000067434">
    <property type="component" value="Chromosome"/>
</dbReference>
<dbReference type="PATRIC" id="fig|1550241.5.peg.1109"/>
<evidence type="ECO:0000313" key="3">
    <source>
        <dbReference type="Proteomes" id="UP000067434"/>
    </source>
</evidence>
<accession>A0A0F7FHW5</accession>
<keyword evidence="1" id="KW-0175">Coiled coil</keyword>
<reference evidence="2 3" key="1">
    <citation type="journal article" date="2015" name="Stand. Genomic Sci.">
        <title>Complete genome sequence of and proposal of Thermofilum uzonense sp. nov. a novel hyperthermophilic crenarchaeon and emended description of the genus Thermofilum.</title>
        <authorList>
            <person name="Toshchakov S.V."/>
            <person name="Korzhenkov A.A."/>
            <person name="Samarov N.I."/>
            <person name="Mazunin I.O."/>
            <person name="Mozhey O.I."/>
            <person name="Shmyr I.S."/>
            <person name="Derbikova K.S."/>
            <person name="Taranov E.A."/>
            <person name="Dominova I.N."/>
            <person name="Bonch-Osmolovskaya E.A."/>
            <person name="Patrushev M.V."/>
            <person name="Podosokorskaya O.A."/>
            <person name="Kublanov I.V."/>
        </authorList>
    </citation>
    <scope>NUCLEOTIDE SEQUENCE [LARGE SCALE GENOMIC DNA]</scope>
    <source>
        <strain evidence="2 3">1807-2</strain>
    </source>
</reference>
<protein>
    <submittedName>
        <fullName evidence="2">Uncharacterized protein</fullName>
    </submittedName>
</protein>
<evidence type="ECO:0000256" key="1">
    <source>
        <dbReference type="SAM" id="Coils"/>
    </source>
</evidence>
<sequence length="179" mass="20901">MEQLQPLSAMGFFHVTSKLEVYQSLIFEYFDPESYYSVLVEDEEELEKELKRLAAVMQDFLDEEEVIINGERVKPRVRAVDVGFKGSPDEVFITYFIFFKGKPLQGLNYYENLYENETAEYPITAYWVFPPGSKIVNVQMSGDVIIISPNVLSVHLEEGEKIYGYEKIEFELPRRRAKQ</sequence>
<proteinExistence type="predicted"/>
<organism evidence="2 3">
    <name type="scientific">Infirmifilum uzonense</name>
    <dbReference type="NCBI Taxonomy" id="1550241"/>
    <lineage>
        <taxon>Archaea</taxon>
        <taxon>Thermoproteota</taxon>
        <taxon>Thermoprotei</taxon>
        <taxon>Thermofilales</taxon>
        <taxon>Thermofilaceae</taxon>
        <taxon>Infirmifilum</taxon>
    </lineage>
</organism>
<dbReference type="KEGG" id="thf:MA03_05270"/>
<name>A0A0F7FHW5_9CREN</name>
<dbReference type="GeneID" id="25401619"/>
<dbReference type="OrthoDB" id="36293at2157"/>
<evidence type="ECO:0000313" key="2">
    <source>
        <dbReference type="EMBL" id="AKG38798.1"/>
    </source>
</evidence>
<keyword evidence="3" id="KW-1185">Reference proteome</keyword>
<dbReference type="RefSeq" id="WP_052884269.1">
    <property type="nucleotide sequence ID" value="NZ_CP009961.1"/>
</dbReference>
<feature type="coiled-coil region" evidence="1">
    <location>
        <begin position="36"/>
        <end position="63"/>
    </location>
</feature>